<dbReference type="PANTHER" id="PTHR28259">
    <property type="entry name" value="FLUORIDE EXPORT PROTEIN 1-RELATED"/>
    <property type="match status" value="1"/>
</dbReference>
<reference evidence="12" key="1">
    <citation type="journal article" date="2019" name="Int. J. Syst. Evol. Microbiol.">
        <title>The Global Catalogue of Microorganisms (GCM) 10K type strain sequencing project: providing services to taxonomists for standard genome sequencing and annotation.</title>
        <authorList>
            <consortium name="The Broad Institute Genomics Platform"/>
            <consortium name="The Broad Institute Genome Sequencing Center for Infectious Disease"/>
            <person name="Wu L."/>
            <person name="Ma J."/>
        </authorList>
    </citation>
    <scope>NUCLEOTIDE SEQUENCE [LARGE SCALE GENOMIC DNA]</scope>
    <source>
        <strain evidence="12">CGMCC 1.18575</strain>
    </source>
</reference>
<evidence type="ECO:0000256" key="6">
    <source>
        <dbReference type="ARBA" id="ARBA00023303"/>
    </source>
</evidence>
<gene>
    <name evidence="10" type="primary">fluC</name>
    <name evidence="10" type="synonym">crcB</name>
    <name evidence="11" type="ORF">ACFPOF_10540</name>
</gene>
<dbReference type="Proteomes" id="UP001596113">
    <property type="component" value="Unassembled WGS sequence"/>
</dbReference>
<name>A0ABW0HPL6_9BACL</name>
<keyword evidence="5 10" id="KW-0472">Membrane</keyword>
<evidence type="ECO:0000313" key="11">
    <source>
        <dbReference type="EMBL" id="MFC5403166.1"/>
    </source>
</evidence>
<keyword evidence="10" id="KW-0479">Metal-binding</keyword>
<sequence length="126" mass="12995">MKIVIGIAAAGFLGAIARYGIGAIPLGEGAEPFPWATLFINMSGSFLLGWLTGALTRGKVSPAIAEVAGTGFLGAYTTFSAFNGQLWQLLEQDAYGLAAVYVLLSGVGGWWLASIGLSKGRGVQRG</sequence>
<comment type="similarity">
    <text evidence="7 10">Belongs to the fluoride channel Fluc/FEX (TC 1.A.43) family.</text>
</comment>
<keyword evidence="3 10" id="KW-0812">Transmembrane</keyword>
<keyword evidence="6 10" id="KW-0407">Ion channel</keyword>
<comment type="subcellular location">
    <subcellularLocation>
        <location evidence="1 10">Cell membrane</location>
        <topology evidence="1 10">Multi-pass membrane protein</topology>
    </subcellularLocation>
</comment>
<feature type="transmembrane region" description="Helical" evidence="10">
    <location>
        <begin position="63"/>
        <end position="82"/>
    </location>
</feature>
<feature type="transmembrane region" description="Helical" evidence="10">
    <location>
        <begin position="33"/>
        <end position="51"/>
    </location>
</feature>
<protein>
    <recommendedName>
        <fullName evidence="10">Fluoride-specific ion channel FluC</fullName>
    </recommendedName>
</protein>
<keyword evidence="10" id="KW-0915">Sodium</keyword>
<keyword evidence="10" id="KW-0406">Ion transport</keyword>
<evidence type="ECO:0000256" key="7">
    <source>
        <dbReference type="ARBA" id="ARBA00035120"/>
    </source>
</evidence>
<evidence type="ECO:0000256" key="5">
    <source>
        <dbReference type="ARBA" id="ARBA00023136"/>
    </source>
</evidence>
<dbReference type="RefSeq" id="WP_378132262.1">
    <property type="nucleotide sequence ID" value="NZ_JBHSMI010000020.1"/>
</dbReference>
<comment type="caution">
    <text evidence="11">The sequence shown here is derived from an EMBL/GenBank/DDBJ whole genome shotgun (WGS) entry which is preliminary data.</text>
</comment>
<dbReference type="Pfam" id="PF02537">
    <property type="entry name" value="CRCB"/>
    <property type="match status" value="1"/>
</dbReference>
<accession>A0ABW0HPL6</accession>
<evidence type="ECO:0000256" key="8">
    <source>
        <dbReference type="ARBA" id="ARBA00035585"/>
    </source>
</evidence>
<keyword evidence="12" id="KW-1185">Reference proteome</keyword>
<organism evidence="11 12">
    <name type="scientific">Cohnella soli</name>
    <dbReference type="NCBI Taxonomy" id="425005"/>
    <lineage>
        <taxon>Bacteria</taxon>
        <taxon>Bacillati</taxon>
        <taxon>Bacillota</taxon>
        <taxon>Bacilli</taxon>
        <taxon>Bacillales</taxon>
        <taxon>Paenibacillaceae</taxon>
        <taxon>Cohnella</taxon>
    </lineage>
</organism>
<feature type="binding site" evidence="10">
    <location>
        <position position="77"/>
    </location>
    <ligand>
        <name>Na(+)</name>
        <dbReference type="ChEBI" id="CHEBI:29101"/>
        <note>structural</note>
    </ligand>
</feature>
<keyword evidence="2 10" id="KW-1003">Cell membrane</keyword>
<dbReference type="InterPro" id="IPR003691">
    <property type="entry name" value="FluC"/>
</dbReference>
<evidence type="ECO:0000313" key="12">
    <source>
        <dbReference type="Proteomes" id="UP001596113"/>
    </source>
</evidence>
<feature type="binding site" evidence="10">
    <location>
        <position position="74"/>
    </location>
    <ligand>
        <name>Na(+)</name>
        <dbReference type="ChEBI" id="CHEBI:29101"/>
        <note>structural</note>
    </ligand>
</feature>
<dbReference type="PANTHER" id="PTHR28259:SF1">
    <property type="entry name" value="FLUORIDE EXPORT PROTEIN 1-RELATED"/>
    <property type="match status" value="1"/>
</dbReference>
<dbReference type="HAMAP" id="MF_00454">
    <property type="entry name" value="FluC"/>
    <property type="match status" value="1"/>
</dbReference>
<evidence type="ECO:0000256" key="1">
    <source>
        <dbReference type="ARBA" id="ARBA00004651"/>
    </source>
</evidence>
<keyword evidence="4 10" id="KW-1133">Transmembrane helix</keyword>
<evidence type="ECO:0000256" key="10">
    <source>
        <dbReference type="HAMAP-Rule" id="MF_00454"/>
    </source>
</evidence>
<evidence type="ECO:0000256" key="9">
    <source>
        <dbReference type="ARBA" id="ARBA00049940"/>
    </source>
</evidence>
<feature type="transmembrane region" description="Helical" evidence="10">
    <location>
        <begin position="94"/>
        <end position="117"/>
    </location>
</feature>
<comment type="activity regulation">
    <text evidence="10">Na(+) is not transported, but it plays an essential structural role and its presence is essential for fluoride channel function.</text>
</comment>
<evidence type="ECO:0000256" key="4">
    <source>
        <dbReference type="ARBA" id="ARBA00022989"/>
    </source>
</evidence>
<comment type="catalytic activity">
    <reaction evidence="8">
        <text>fluoride(in) = fluoride(out)</text>
        <dbReference type="Rhea" id="RHEA:76159"/>
        <dbReference type="ChEBI" id="CHEBI:17051"/>
    </reaction>
    <physiologicalReaction direction="left-to-right" evidence="8">
        <dbReference type="Rhea" id="RHEA:76160"/>
    </physiologicalReaction>
</comment>
<comment type="function">
    <text evidence="9 10">Fluoride-specific ion channel. Important for reducing fluoride concentration in the cell, thus reducing its toxicity.</text>
</comment>
<evidence type="ECO:0000256" key="2">
    <source>
        <dbReference type="ARBA" id="ARBA00022475"/>
    </source>
</evidence>
<evidence type="ECO:0000256" key="3">
    <source>
        <dbReference type="ARBA" id="ARBA00022692"/>
    </source>
</evidence>
<dbReference type="EMBL" id="JBHSMI010000020">
    <property type="protein sequence ID" value="MFC5403166.1"/>
    <property type="molecule type" value="Genomic_DNA"/>
</dbReference>
<proteinExistence type="inferred from homology"/>
<keyword evidence="10" id="KW-0813">Transport</keyword>